<dbReference type="EMBL" id="BAABAV010000001">
    <property type="protein sequence ID" value="GAA4268928.1"/>
    <property type="molecule type" value="Genomic_DNA"/>
</dbReference>
<organism evidence="2 3">
    <name type="scientific">Hyunsoonleella aestuarii</name>
    <dbReference type="NCBI Taxonomy" id="912802"/>
    <lineage>
        <taxon>Bacteria</taxon>
        <taxon>Pseudomonadati</taxon>
        <taxon>Bacteroidota</taxon>
        <taxon>Flavobacteriia</taxon>
        <taxon>Flavobacteriales</taxon>
        <taxon>Flavobacteriaceae</taxon>
    </lineage>
</organism>
<proteinExistence type="predicted"/>
<dbReference type="InterPro" id="IPR017853">
    <property type="entry name" value="GH"/>
</dbReference>
<evidence type="ECO:0000259" key="1">
    <source>
        <dbReference type="SMART" id="SM00642"/>
    </source>
</evidence>
<dbReference type="SMART" id="SM00642">
    <property type="entry name" value="Aamy"/>
    <property type="match status" value="1"/>
</dbReference>
<sequence>MIKITQKKYVVYQVFTRLFGNTNTTNKPWGTIEENGVGKFNDFTEKALKEIKDLGISHIWYTGVPHHAVINDYTEYGISNDDPDVVKGRAGSPYAVKDYYNVNPDLAVNVSKRLQEFEALILRTHQAGMKVIIDIVPNHVARDYKSISKPKGVKDFGEDDNTKISYDKDNNFYYIQNEIFKVPEWRNGYSPLGNEEYFLKDNKFKEEPAKWTGNGSRLAQPDMNDWYETVKVNYGVSPEGNKHFEVLPEGYENEDFKSHFEFWKDKDIPDSWIKFRDIALYWLDKGVDGFRYDMAEMVPVEFWSYMNSSIKMKNPEAFLLAEVYNPSLYRDYIKKGKMDYLYDKVQLYDTIKHIMQGHGKTDNIPPILEYLKDIEHHMLHFLENHDEQRISSSEFAGNADKGMPAMVVSATSSTAPTMIYFGQEVGEDGSENAGFGLPTRTSIFDYIGVPAHQRWINNAQFDGGQLTNEERNLRDFYKRLLNFTISSSALVGEYQDIHLYNRENTEGYYDKVLSFVRWSVDEKLIIVSNFDDTNAFEFDLKIPSSLIQKWELITGEYTFEDQLYKQFKSVLKVQNEIGMVDIKLKPLESFILKLK</sequence>
<keyword evidence="3" id="KW-1185">Reference proteome</keyword>
<dbReference type="Gene3D" id="3.20.20.80">
    <property type="entry name" value="Glycosidases"/>
    <property type="match status" value="2"/>
</dbReference>
<dbReference type="RefSeq" id="WP_246046782.1">
    <property type="nucleotide sequence ID" value="NZ_BAABAV010000001.1"/>
</dbReference>
<feature type="domain" description="Glycosyl hydrolase family 13 catalytic" evidence="1">
    <location>
        <begin position="13"/>
        <end position="484"/>
    </location>
</feature>
<dbReference type="PANTHER" id="PTHR10357:SF205">
    <property type="entry name" value="O-GLYCOSYL HYDROLASE FAMILY 13"/>
    <property type="match status" value="1"/>
</dbReference>
<reference evidence="3" key="1">
    <citation type="journal article" date="2019" name="Int. J. Syst. Evol. Microbiol.">
        <title>The Global Catalogue of Microorganisms (GCM) 10K type strain sequencing project: providing services to taxonomists for standard genome sequencing and annotation.</title>
        <authorList>
            <consortium name="The Broad Institute Genomics Platform"/>
            <consortium name="The Broad Institute Genome Sequencing Center for Infectious Disease"/>
            <person name="Wu L."/>
            <person name="Ma J."/>
        </authorList>
    </citation>
    <scope>NUCLEOTIDE SEQUENCE [LARGE SCALE GENOMIC DNA]</scope>
    <source>
        <strain evidence="3">JCM 17452</strain>
    </source>
</reference>
<gene>
    <name evidence="2" type="ORF">GCM10022257_10290</name>
</gene>
<dbReference type="InterPro" id="IPR006047">
    <property type="entry name" value="GH13_cat_dom"/>
</dbReference>
<dbReference type="CDD" id="cd11349">
    <property type="entry name" value="AmyAc_3"/>
    <property type="match status" value="1"/>
</dbReference>
<name>A0ABP8E9J6_9FLAO</name>
<protein>
    <submittedName>
        <fullName evidence="2">Alpha-amylase family protein</fullName>
    </submittedName>
</protein>
<dbReference type="Pfam" id="PF00128">
    <property type="entry name" value="Alpha-amylase"/>
    <property type="match status" value="2"/>
</dbReference>
<dbReference type="PANTHER" id="PTHR10357">
    <property type="entry name" value="ALPHA-AMYLASE FAMILY MEMBER"/>
    <property type="match status" value="1"/>
</dbReference>
<comment type="caution">
    <text evidence="2">The sequence shown here is derived from an EMBL/GenBank/DDBJ whole genome shotgun (WGS) entry which is preliminary data.</text>
</comment>
<dbReference type="Proteomes" id="UP001500027">
    <property type="component" value="Unassembled WGS sequence"/>
</dbReference>
<evidence type="ECO:0000313" key="2">
    <source>
        <dbReference type="EMBL" id="GAA4268928.1"/>
    </source>
</evidence>
<dbReference type="SUPFAM" id="SSF51445">
    <property type="entry name" value="(Trans)glycosidases"/>
    <property type="match status" value="1"/>
</dbReference>
<accession>A0ABP8E9J6</accession>
<evidence type="ECO:0000313" key="3">
    <source>
        <dbReference type="Proteomes" id="UP001500027"/>
    </source>
</evidence>